<proteinExistence type="inferred from homology"/>
<dbReference type="Gene3D" id="3.50.30.30">
    <property type="match status" value="1"/>
</dbReference>
<dbReference type="PROSITE" id="PS51892">
    <property type="entry name" value="SUBTILASE"/>
    <property type="match status" value="1"/>
</dbReference>
<evidence type="ECO:0000313" key="16">
    <source>
        <dbReference type="Proteomes" id="UP001589894"/>
    </source>
</evidence>
<feature type="domain" description="PA" evidence="12">
    <location>
        <begin position="415"/>
        <end position="485"/>
    </location>
</feature>
<evidence type="ECO:0000256" key="8">
    <source>
        <dbReference type="ARBA" id="ARBA00023180"/>
    </source>
</evidence>
<dbReference type="InterPro" id="IPR015500">
    <property type="entry name" value="Peptidase_S8_subtilisin-rel"/>
</dbReference>
<keyword evidence="16" id="KW-1185">Reference proteome</keyword>
<evidence type="ECO:0000256" key="7">
    <source>
        <dbReference type="ARBA" id="ARBA00022825"/>
    </source>
</evidence>
<dbReference type="InterPro" id="IPR045051">
    <property type="entry name" value="SBT"/>
</dbReference>
<evidence type="ECO:0000313" key="15">
    <source>
        <dbReference type="EMBL" id="MFC0563371.1"/>
    </source>
</evidence>
<accession>A0ABV6NRH0</accession>
<dbReference type="InterPro" id="IPR000209">
    <property type="entry name" value="Peptidase_S8/S53_dom"/>
</dbReference>
<feature type="active site" description="Charge relay system" evidence="9">
    <location>
        <position position="240"/>
    </location>
</feature>
<dbReference type="RefSeq" id="WP_377335809.1">
    <property type="nucleotide sequence ID" value="NZ_JBHLUE010000002.1"/>
</dbReference>
<dbReference type="InterPro" id="IPR003137">
    <property type="entry name" value="PA_domain"/>
</dbReference>
<organism evidence="15 16">
    <name type="scientific">Plantactinospora siamensis</name>
    <dbReference type="NCBI Taxonomy" id="555372"/>
    <lineage>
        <taxon>Bacteria</taxon>
        <taxon>Bacillati</taxon>
        <taxon>Actinomycetota</taxon>
        <taxon>Actinomycetes</taxon>
        <taxon>Micromonosporales</taxon>
        <taxon>Micromonosporaceae</taxon>
        <taxon>Plantactinospora</taxon>
    </lineage>
</organism>
<dbReference type="PROSITE" id="PS00138">
    <property type="entry name" value="SUBTILASE_SER"/>
    <property type="match status" value="1"/>
</dbReference>
<keyword evidence="7 9" id="KW-0720">Serine protease</keyword>
<keyword evidence="3" id="KW-0964">Secreted</keyword>
<dbReference type="InterPro" id="IPR010259">
    <property type="entry name" value="S8pro/Inhibitor_I9"/>
</dbReference>
<reference evidence="15 16" key="1">
    <citation type="submission" date="2024-09" db="EMBL/GenBank/DDBJ databases">
        <authorList>
            <person name="Sun Q."/>
            <person name="Mori K."/>
        </authorList>
    </citation>
    <scope>NUCLEOTIDE SEQUENCE [LARGE SCALE GENOMIC DNA]</scope>
    <source>
        <strain evidence="15 16">TBRC 2205</strain>
    </source>
</reference>
<feature type="domain" description="Peptidase S8/S53" evidence="11">
    <location>
        <begin position="159"/>
        <end position="602"/>
    </location>
</feature>
<evidence type="ECO:0000259" key="14">
    <source>
        <dbReference type="Pfam" id="PF17766"/>
    </source>
</evidence>
<dbReference type="InterPro" id="IPR041469">
    <property type="entry name" value="Subtilisin-like_FN3"/>
</dbReference>
<comment type="caution">
    <text evidence="15">The sequence shown here is derived from an EMBL/GenBank/DDBJ whole genome shotgun (WGS) entry which is preliminary data.</text>
</comment>
<dbReference type="InterPro" id="IPR023828">
    <property type="entry name" value="Peptidase_S8_Ser-AS"/>
</dbReference>
<dbReference type="Gene3D" id="2.60.40.2310">
    <property type="match status" value="1"/>
</dbReference>
<dbReference type="SUPFAM" id="SSF52025">
    <property type="entry name" value="PA domain"/>
    <property type="match status" value="1"/>
</dbReference>
<dbReference type="PANTHER" id="PTHR10795">
    <property type="entry name" value="PROPROTEIN CONVERTASE SUBTILISIN/KEXIN"/>
    <property type="match status" value="1"/>
</dbReference>
<feature type="domain" description="Subtilisin-like protease fibronectin type-III" evidence="14">
    <location>
        <begin position="673"/>
        <end position="767"/>
    </location>
</feature>
<dbReference type="InterPro" id="IPR023827">
    <property type="entry name" value="Peptidase_S8_Asp-AS"/>
</dbReference>
<dbReference type="Pfam" id="PF17766">
    <property type="entry name" value="fn3_6"/>
    <property type="match status" value="1"/>
</dbReference>
<sequence>MTAAVAVSTVTGGGAAAAPPSGQPTELYVVQVKGAPVSTYSGGEAGLAATRPAPGRKIDPNASGVRRYRDHLRAERSAVFATSRVDRSRTVYDYYTAFNGFAIRLTATEATKLKSTPGVVNVWKNSIVSAQTLSTPEFLGLAGKAGVWQRQFGGVDRAGEGVIVGVLDSGFWPENPSFGPIARPRDQRTIDAKWHGACDPGVEAPITCNNKVIGARWYNAAGLSRANPGEFDSPRDFYGHGSHTASTAAGNNGVTATINGSVAGKVSGMAPAARLAIYKVLYANAAGDKSVGSTVDIVAAINQAVEDGVDVLNYSIGDDADGFGPEELAFLNAATAGVFIAASAGNAGPDAGTVDNAMPWQTTVAAGTHDRSSVKTLTLGDGRTFEGVGVGPGAGPAPLVDGAAAGRAGVDPLTAARCVSGGNLDPAKVTGKIVVCVRGVNDRVDKSRAVKEAGGIGMVLYNPSGNSLNADFHFVPSIHINDFTGAVKAYAATAGATATISAERTEKVEAPAVAGFSSRGPSRSSGGDLLKPDIMAPGVDVVAAVAPPTSSGNMWGTNSGTSMASPHIAGIAALLISKNPRWSPMAVKSALMTNASVLDNAGKPIGDQGTGAAATPLDFGAGQVVPAPAFDPGLVYDSGPAQWLQYACGIGVHLTLTGGLDSCDVVGTRDPSDFNSPSLAVGDLAGKQTLSRTVTNVTGRWSVYLAKVKAPAGFTVKVSPPVLVVPPHRSVAFKVTITRTSAAFDQFAFGSLTWRDGRHSVRSPIAVRPVALSAPAEVSGSGSSGSTRLAVTPGFGGTLTATGYGLVPDTVRATSLTPTPSAPFNPDAPAVSPRTGRFDLTVPAGTKVARFATLDADYAAGTDLDMYVYKKAADGSLTQAAVSAGGTAEESVTLTEPGDYAVFVDLFASPVAGGVSTKLHTWLVGAANAGNLTVTPASQAATTGAAATVTVGWSGLTTGQRYLGVVEYGDGSRAVGRTVVSVTP</sequence>
<dbReference type="InterPro" id="IPR036852">
    <property type="entry name" value="Peptidase_S8/S53_dom_sf"/>
</dbReference>
<evidence type="ECO:0000256" key="1">
    <source>
        <dbReference type="ARBA" id="ARBA00004613"/>
    </source>
</evidence>
<dbReference type="CDD" id="cd02120">
    <property type="entry name" value="PA_subtilisin_like"/>
    <property type="match status" value="1"/>
</dbReference>
<dbReference type="Pfam" id="PF00082">
    <property type="entry name" value="Peptidase_S8"/>
    <property type="match status" value="1"/>
</dbReference>
<feature type="domain" description="Inhibitor I9" evidence="13">
    <location>
        <begin position="84"/>
        <end position="130"/>
    </location>
</feature>
<dbReference type="Pfam" id="PF05922">
    <property type="entry name" value="Inhibitor_I9"/>
    <property type="match status" value="1"/>
</dbReference>
<evidence type="ECO:0000259" key="13">
    <source>
        <dbReference type="Pfam" id="PF05922"/>
    </source>
</evidence>
<evidence type="ECO:0000256" key="9">
    <source>
        <dbReference type="PROSITE-ProRule" id="PRU01240"/>
    </source>
</evidence>
<dbReference type="GO" id="GO:0016787">
    <property type="term" value="F:hydrolase activity"/>
    <property type="evidence" value="ECO:0007669"/>
    <property type="project" value="UniProtKB-KW"/>
</dbReference>
<evidence type="ECO:0000256" key="10">
    <source>
        <dbReference type="RuleBase" id="RU003355"/>
    </source>
</evidence>
<dbReference type="Proteomes" id="UP001589894">
    <property type="component" value="Unassembled WGS sequence"/>
</dbReference>
<keyword evidence="8" id="KW-0325">Glycoprotein</keyword>
<feature type="active site" description="Charge relay system" evidence="9">
    <location>
        <position position="168"/>
    </location>
</feature>
<dbReference type="InterPro" id="IPR046450">
    <property type="entry name" value="PA_dom_sf"/>
</dbReference>
<evidence type="ECO:0000256" key="4">
    <source>
        <dbReference type="ARBA" id="ARBA00022670"/>
    </source>
</evidence>
<evidence type="ECO:0000259" key="12">
    <source>
        <dbReference type="Pfam" id="PF02225"/>
    </source>
</evidence>
<dbReference type="PRINTS" id="PR00723">
    <property type="entry name" value="SUBTILISIN"/>
</dbReference>
<comment type="similarity">
    <text evidence="2 9 10">Belongs to the peptidase S8 family.</text>
</comment>
<keyword evidence="5" id="KW-0732">Signal</keyword>
<protein>
    <submittedName>
        <fullName evidence="15">S8 family peptidase</fullName>
        <ecNumber evidence="15">3.4.-.-</ecNumber>
    </submittedName>
</protein>
<keyword evidence="4 9" id="KW-0645">Protease</keyword>
<evidence type="ECO:0000256" key="5">
    <source>
        <dbReference type="ARBA" id="ARBA00022729"/>
    </source>
</evidence>
<evidence type="ECO:0000256" key="2">
    <source>
        <dbReference type="ARBA" id="ARBA00011073"/>
    </source>
</evidence>
<dbReference type="SUPFAM" id="SSF52743">
    <property type="entry name" value="Subtilisin-like"/>
    <property type="match status" value="1"/>
</dbReference>
<dbReference type="InterPro" id="IPR034197">
    <property type="entry name" value="Peptidases_S8_3"/>
</dbReference>
<feature type="active site" description="Charge relay system" evidence="9">
    <location>
        <position position="562"/>
    </location>
</feature>
<evidence type="ECO:0000256" key="6">
    <source>
        <dbReference type="ARBA" id="ARBA00022801"/>
    </source>
</evidence>
<dbReference type="InterPro" id="IPR037045">
    <property type="entry name" value="S8pro/Inhibitor_I9_sf"/>
</dbReference>
<keyword evidence="6 9" id="KW-0378">Hydrolase</keyword>
<dbReference type="PROSITE" id="PS00136">
    <property type="entry name" value="SUBTILASE_ASP"/>
    <property type="match status" value="1"/>
</dbReference>
<dbReference type="CDD" id="cd04852">
    <property type="entry name" value="Peptidases_S8_3"/>
    <property type="match status" value="1"/>
</dbReference>
<comment type="subcellular location">
    <subcellularLocation>
        <location evidence="1">Secreted</location>
    </subcellularLocation>
</comment>
<dbReference type="Pfam" id="PF02225">
    <property type="entry name" value="PA"/>
    <property type="match status" value="1"/>
</dbReference>
<name>A0ABV6NRH0_9ACTN</name>
<gene>
    <name evidence="15" type="ORF">ACFFHU_04220</name>
</gene>
<dbReference type="Gene3D" id="3.30.70.80">
    <property type="entry name" value="Peptidase S8 propeptide/proteinase inhibitor I9"/>
    <property type="match status" value="1"/>
</dbReference>
<dbReference type="Gene3D" id="3.40.50.200">
    <property type="entry name" value="Peptidase S8/S53 domain"/>
    <property type="match status" value="1"/>
</dbReference>
<evidence type="ECO:0000256" key="3">
    <source>
        <dbReference type="ARBA" id="ARBA00022525"/>
    </source>
</evidence>
<evidence type="ECO:0000259" key="11">
    <source>
        <dbReference type="Pfam" id="PF00082"/>
    </source>
</evidence>
<dbReference type="EC" id="3.4.-.-" evidence="15"/>
<dbReference type="EMBL" id="JBHLUE010000002">
    <property type="protein sequence ID" value="MFC0563371.1"/>
    <property type="molecule type" value="Genomic_DNA"/>
</dbReference>